<keyword evidence="4" id="KW-0378">Hydrolase</keyword>
<evidence type="ECO:0000256" key="2">
    <source>
        <dbReference type="ARBA" id="ARBA00005336"/>
    </source>
</evidence>
<dbReference type="PANTHER" id="PTHR30480:SF13">
    <property type="entry name" value="BETA-HEXOSAMINIDASE"/>
    <property type="match status" value="1"/>
</dbReference>
<dbReference type="InterPro" id="IPR001764">
    <property type="entry name" value="Glyco_hydro_3_N"/>
</dbReference>
<dbReference type="GO" id="GO:0009254">
    <property type="term" value="P:peptidoglycan turnover"/>
    <property type="evidence" value="ECO:0007669"/>
    <property type="project" value="TreeGrafter"/>
</dbReference>
<evidence type="ECO:0000256" key="5">
    <source>
        <dbReference type="ARBA" id="ARBA00023295"/>
    </source>
</evidence>
<dbReference type="InterPro" id="IPR002772">
    <property type="entry name" value="Glyco_hydro_3_C"/>
</dbReference>
<dbReference type="SUPFAM" id="SSF51445">
    <property type="entry name" value="(Trans)glycosidases"/>
    <property type="match status" value="1"/>
</dbReference>
<dbReference type="EC" id="3.2.1.52" evidence="3"/>
<organism evidence="8 9">
    <name type="scientific">Caldanaerobacter subterraneus subsp. tengcongensis (strain DSM 15242 / JCM 11007 / NBRC 100824 / MB4)</name>
    <name type="common">Thermoanaerobacter tengcongensis</name>
    <dbReference type="NCBI Taxonomy" id="273068"/>
    <lineage>
        <taxon>Bacteria</taxon>
        <taxon>Bacillati</taxon>
        <taxon>Bacillota</taxon>
        <taxon>Clostridia</taxon>
        <taxon>Thermoanaerobacterales</taxon>
        <taxon>Thermoanaerobacteraceae</taxon>
        <taxon>Caldanaerobacter</taxon>
    </lineage>
</organism>
<feature type="domain" description="Glycoside hydrolase family 3 C-terminal" evidence="7">
    <location>
        <begin position="426"/>
        <end position="580"/>
    </location>
</feature>
<feature type="domain" description="Glycoside hydrolase family 3 N-terminal" evidence="6">
    <location>
        <begin position="53"/>
        <end position="384"/>
    </location>
</feature>
<dbReference type="CAZy" id="GH3">
    <property type="family name" value="Glycoside Hydrolase Family 3"/>
</dbReference>
<dbReference type="Gene3D" id="3.20.20.300">
    <property type="entry name" value="Glycoside hydrolase, family 3, N-terminal domain"/>
    <property type="match status" value="1"/>
</dbReference>
<dbReference type="GO" id="GO:0004563">
    <property type="term" value="F:beta-N-acetylhexosaminidase activity"/>
    <property type="evidence" value="ECO:0007669"/>
    <property type="project" value="UniProtKB-EC"/>
</dbReference>
<accession>Q8RD12</accession>
<dbReference type="Proteomes" id="UP000000555">
    <property type="component" value="Chromosome"/>
</dbReference>
<dbReference type="SUPFAM" id="SSF52279">
    <property type="entry name" value="Beta-D-glucan exohydrolase, C-terminal domain"/>
    <property type="match status" value="1"/>
</dbReference>
<evidence type="ECO:0000313" key="8">
    <source>
        <dbReference type="EMBL" id="AAM23537.1"/>
    </source>
</evidence>
<evidence type="ECO:0000256" key="4">
    <source>
        <dbReference type="ARBA" id="ARBA00022801"/>
    </source>
</evidence>
<dbReference type="FunFam" id="3.20.20.300:FF:000014">
    <property type="entry name" value="Beta-hexosaminidase, lipoprotein"/>
    <property type="match status" value="1"/>
</dbReference>
<dbReference type="Gene3D" id="3.40.50.1700">
    <property type="entry name" value="Glycoside hydrolase family 3 C-terminal domain"/>
    <property type="match status" value="1"/>
</dbReference>
<dbReference type="PANTHER" id="PTHR30480">
    <property type="entry name" value="BETA-HEXOSAMINIDASE-RELATED"/>
    <property type="match status" value="1"/>
</dbReference>
<evidence type="ECO:0000256" key="1">
    <source>
        <dbReference type="ARBA" id="ARBA00001231"/>
    </source>
</evidence>
<dbReference type="AlphaFoldDB" id="Q8RD12"/>
<evidence type="ECO:0000259" key="7">
    <source>
        <dbReference type="Pfam" id="PF01915"/>
    </source>
</evidence>
<dbReference type="InterPro" id="IPR050226">
    <property type="entry name" value="NagZ_Beta-hexosaminidase"/>
</dbReference>
<dbReference type="GO" id="GO:0005975">
    <property type="term" value="P:carbohydrate metabolic process"/>
    <property type="evidence" value="ECO:0007669"/>
    <property type="project" value="InterPro"/>
</dbReference>
<evidence type="ECO:0000313" key="9">
    <source>
        <dbReference type="Proteomes" id="UP000000555"/>
    </source>
</evidence>
<gene>
    <name evidence="8" type="primary">BglX2</name>
    <name evidence="8" type="ordered locus">TTE0241</name>
</gene>
<keyword evidence="9" id="KW-1185">Reference proteome</keyword>
<evidence type="ECO:0000256" key="3">
    <source>
        <dbReference type="ARBA" id="ARBA00012663"/>
    </source>
</evidence>
<dbReference type="STRING" id="273068.TTE0241"/>
<evidence type="ECO:0000259" key="6">
    <source>
        <dbReference type="Pfam" id="PF00933"/>
    </source>
</evidence>
<dbReference type="PRINTS" id="PR00133">
    <property type="entry name" value="GLHYDRLASE3"/>
</dbReference>
<protein>
    <recommendedName>
        <fullName evidence="3">beta-N-acetylhexosaminidase</fullName>
        <ecNumber evidence="3">3.2.1.52</ecNumber>
    </recommendedName>
</protein>
<comment type="catalytic activity">
    <reaction evidence="1">
        <text>Hydrolysis of terminal non-reducing N-acetyl-D-hexosamine residues in N-acetyl-beta-D-hexosaminides.</text>
        <dbReference type="EC" id="3.2.1.52"/>
    </reaction>
</comment>
<sequence>MGCSVSRRNSMRKVIIVFLVLITLLFLFLYLHPADKRNHSEKDPIDELIKNMTVEEKIGQMLMPAIDGTKATPQLEKMIKDYHLGGVILFSENIQSIEQIVKLTNDIQSLSLQIPLFISTDQEGGLVYRLSQGTKFPGNMALGATFSEDLAYKVGKVIGSELKAVGINWDLAPVMDVNVNPYNPVIGIRSFGGNPDVVAKLGVAFMKGLQENKIASCVKHFPGHGDVDVDSHLGLGTVNKNRETLEKIELKPFEEAIQAGTDALMTAHLSFPALDDTKVIAKTSEGVQKEITIPATLSHKILTDLVRKTWGYEGVIITDAMNMKAISDNFGPVDAVVRAVKAGADIILMPVDLNGAFNELVLETKKGIISEKRIDDSVRRILKLKYKLGLMETKDIDLENMIQQARAIVGNEKNLLVEKEVAERSITLLRNSGNLLPLGKETLNKKILIIGGTKDLVNGFVNELKKYHPGNNAFLVINNGTLRGSGSLTSDLKKAIDGSDIVILMTNNIMSPNSLAEKIVNYGGDKVIGIAVRNPYDIMYYPQVKVYLVQYGWNPCSIKAMVDVLFGAVNPTGKLPVEIPGLYPIGYGLSY</sequence>
<dbReference type="Pfam" id="PF01915">
    <property type="entry name" value="Glyco_hydro_3_C"/>
    <property type="match status" value="1"/>
</dbReference>
<keyword evidence="5 8" id="KW-0326">Glycosidase</keyword>
<name>Q8RD12_CALS4</name>
<reference evidence="8 9" key="1">
    <citation type="journal article" date="2002" name="Genome Res.">
        <title>A complete sequence of the T. tengcongensis genome.</title>
        <authorList>
            <person name="Bao Q."/>
            <person name="Tian Y."/>
            <person name="Li W."/>
            <person name="Xu Z."/>
            <person name="Xuan Z."/>
            <person name="Hu S."/>
            <person name="Dong W."/>
            <person name="Yang J."/>
            <person name="Chen Y."/>
            <person name="Xue Y."/>
            <person name="Xu Y."/>
            <person name="Lai X."/>
            <person name="Huang L."/>
            <person name="Dong X."/>
            <person name="Ma Y."/>
            <person name="Ling L."/>
            <person name="Tan H."/>
            <person name="Chen R."/>
            <person name="Wang J."/>
            <person name="Yu J."/>
            <person name="Yang H."/>
        </authorList>
    </citation>
    <scope>NUCLEOTIDE SEQUENCE [LARGE SCALE GENOMIC DNA]</scope>
    <source>
        <strain evidence="9">DSM 15242 / JCM 11007 / NBRC 100824 / MB4</strain>
    </source>
</reference>
<dbReference type="InterPro" id="IPR036962">
    <property type="entry name" value="Glyco_hydro_3_N_sf"/>
</dbReference>
<dbReference type="eggNOG" id="COG1472">
    <property type="taxonomic scope" value="Bacteria"/>
</dbReference>
<dbReference type="Pfam" id="PF00933">
    <property type="entry name" value="Glyco_hydro_3"/>
    <property type="match status" value="1"/>
</dbReference>
<dbReference type="KEGG" id="tte:TTE0241"/>
<comment type="similarity">
    <text evidence="2">Belongs to the glycosyl hydrolase 3 family.</text>
</comment>
<dbReference type="HOGENOM" id="CLU_008392_5_3_9"/>
<dbReference type="InterPro" id="IPR017853">
    <property type="entry name" value="GH"/>
</dbReference>
<proteinExistence type="inferred from homology"/>
<dbReference type="InterPro" id="IPR036881">
    <property type="entry name" value="Glyco_hydro_3_C_sf"/>
</dbReference>
<dbReference type="EMBL" id="AE008691">
    <property type="protein sequence ID" value="AAM23537.1"/>
    <property type="molecule type" value="Genomic_DNA"/>
</dbReference>